<dbReference type="PANTHER" id="PTHR24388">
    <property type="entry name" value="ZINC FINGER PROTEIN"/>
    <property type="match status" value="1"/>
</dbReference>
<evidence type="ECO:0000256" key="2">
    <source>
        <dbReference type="ARBA" id="ARBA00004496"/>
    </source>
</evidence>
<evidence type="ECO:0000256" key="10">
    <source>
        <dbReference type="ARBA" id="ARBA00023242"/>
    </source>
</evidence>
<evidence type="ECO:0000256" key="5">
    <source>
        <dbReference type="ARBA" id="ARBA00022553"/>
    </source>
</evidence>
<name>A0ABN8Q1G3_9CNID</name>
<feature type="domain" description="C2H2-type" evidence="13">
    <location>
        <begin position="54"/>
        <end position="81"/>
    </location>
</feature>
<evidence type="ECO:0000256" key="11">
    <source>
        <dbReference type="PROSITE-ProRule" id="PRU00042"/>
    </source>
</evidence>
<comment type="subcellular location">
    <subcellularLocation>
        <location evidence="2">Cytoplasm</location>
    </subcellularLocation>
    <subcellularLocation>
        <location evidence="1">Nucleus</location>
    </subcellularLocation>
</comment>
<dbReference type="InterPro" id="IPR036236">
    <property type="entry name" value="Znf_C2H2_sf"/>
</dbReference>
<dbReference type="Proteomes" id="UP001159427">
    <property type="component" value="Unassembled WGS sequence"/>
</dbReference>
<dbReference type="EMBL" id="CALNXI010001063">
    <property type="protein sequence ID" value="CAH3153701.1"/>
    <property type="molecule type" value="Genomic_DNA"/>
</dbReference>
<dbReference type="SUPFAM" id="SSF57667">
    <property type="entry name" value="beta-beta-alpha zinc fingers"/>
    <property type="match status" value="4"/>
</dbReference>
<sequence>MTSESASSFTLVVNSYKEVEISLNIQERNEGENQSNGSDQLQPNSTSQAKVKPYKCDQCDKSYMHYTFLDRHRLLHSERKHQYECNNCGKCFISSAKLGRHLAKHEQSDQSFQCDQCDKSFAQAGKLEKHKRRHRGEKPFECSQCNKRFYEKGTLTKHTKEVHSGEKPYACTFCDKSFSRPEVLKVHKRTHTGEKPYSCSHCDRSFIQSCDLKRHEVKHTGVKAFSCEQCGKNFARLSYLQRHNRTHTGEKPYKCDVCGKEHQQRMAVFNGFGDPFSSFGFPSTRPAIDNGERGDRSLRNNRQLAPHDMFGSMFGNMFANMNSMMANMHQNFERMANDPNTYSYSSSTVMSYSNDGRGEPKYFQASKSTKRAPGGVKETQHAVRDSESGLHRMAIGHHLGDRSHVIEQSMNRRTGEEERKQDFINLDENDAAAFDREWRQRTKQSSQGLRDRHRPHVRALGDTDHRTGHAHHGRHAGVAPAEEERSVRHNRVERERDWGQEDLAGVAERSQRNKSKRDKHVRLNSRPVNRHEPRSDRL</sequence>
<keyword evidence="4" id="KW-0963">Cytoplasm</keyword>
<keyword evidence="15" id="KW-1185">Reference proteome</keyword>
<evidence type="ECO:0000313" key="15">
    <source>
        <dbReference type="Proteomes" id="UP001159427"/>
    </source>
</evidence>
<dbReference type="InterPro" id="IPR019376">
    <property type="entry name" value="Myeloid_leukemia_factor"/>
</dbReference>
<dbReference type="PANTHER" id="PTHR24388:SF54">
    <property type="entry name" value="PROTEIN ESCARGOT"/>
    <property type="match status" value="1"/>
</dbReference>
<dbReference type="Gene3D" id="3.30.160.60">
    <property type="entry name" value="Classic Zinc Finger"/>
    <property type="match status" value="7"/>
</dbReference>
<keyword evidence="7" id="KW-0677">Repeat</keyword>
<dbReference type="SMART" id="SM00355">
    <property type="entry name" value="ZnF_C2H2"/>
    <property type="match status" value="7"/>
</dbReference>
<evidence type="ECO:0000256" key="8">
    <source>
        <dbReference type="ARBA" id="ARBA00022771"/>
    </source>
</evidence>
<feature type="domain" description="C2H2-type" evidence="13">
    <location>
        <begin position="197"/>
        <end position="224"/>
    </location>
</feature>
<organism evidence="14 15">
    <name type="scientific">Porites evermanni</name>
    <dbReference type="NCBI Taxonomy" id="104178"/>
    <lineage>
        <taxon>Eukaryota</taxon>
        <taxon>Metazoa</taxon>
        <taxon>Cnidaria</taxon>
        <taxon>Anthozoa</taxon>
        <taxon>Hexacorallia</taxon>
        <taxon>Scleractinia</taxon>
        <taxon>Fungiina</taxon>
        <taxon>Poritidae</taxon>
        <taxon>Porites</taxon>
    </lineage>
</organism>
<evidence type="ECO:0000313" key="14">
    <source>
        <dbReference type="EMBL" id="CAH3153701.1"/>
    </source>
</evidence>
<keyword evidence="9" id="KW-0862">Zinc</keyword>
<feature type="compositionally biased region" description="Polar residues" evidence="12">
    <location>
        <begin position="32"/>
        <end position="49"/>
    </location>
</feature>
<feature type="domain" description="C2H2-type" evidence="13">
    <location>
        <begin position="83"/>
        <end position="110"/>
    </location>
</feature>
<keyword evidence="5" id="KW-0597">Phosphoprotein</keyword>
<evidence type="ECO:0000256" key="3">
    <source>
        <dbReference type="ARBA" id="ARBA00008332"/>
    </source>
</evidence>
<keyword evidence="8 11" id="KW-0863">Zinc-finger</keyword>
<accession>A0ABN8Q1G3</accession>
<dbReference type="PROSITE" id="PS50157">
    <property type="entry name" value="ZINC_FINGER_C2H2_2"/>
    <property type="match status" value="7"/>
</dbReference>
<evidence type="ECO:0000256" key="6">
    <source>
        <dbReference type="ARBA" id="ARBA00022723"/>
    </source>
</evidence>
<feature type="domain" description="C2H2-type" evidence="13">
    <location>
        <begin position="225"/>
        <end position="252"/>
    </location>
</feature>
<evidence type="ECO:0000256" key="4">
    <source>
        <dbReference type="ARBA" id="ARBA00022490"/>
    </source>
</evidence>
<evidence type="ECO:0000256" key="9">
    <source>
        <dbReference type="ARBA" id="ARBA00022833"/>
    </source>
</evidence>
<keyword evidence="6" id="KW-0479">Metal-binding</keyword>
<feature type="compositionally biased region" description="Basic residues" evidence="12">
    <location>
        <begin position="512"/>
        <end position="523"/>
    </location>
</feature>
<dbReference type="InterPro" id="IPR050527">
    <property type="entry name" value="Snail/Krueppel_Znf"/>
</dbReference>
<feature type="domain" description="C2H2-type" evidence="13">
    <location>
        <begin position="169"/>
        <end position="196"/>
    </location>
</feature>
<evidence type="ECO:0000259" key="13">
    <source>
        <dbReference type="PROSITE" id="PS50157"/>
    </source>
</evidence>
<feature type="region of interest" description="Disordered" evidence="12">
    <location>
        <begin position="29"/>
        <end position="49"/>
    </location>
</feature>
<feature type="compositionally biased region" description="Basic and acidic residues" evidence="12">
    <location>
        <begin position="529"/>
        <end position="538"/>
    </location>
</feature>
<reference evidence="14 15" key="1">
    <citation type="submission" date="2022-05" db="EMBL/GenBank/DDBJ databases">
        <authorList>
            <consortium name="Genoscope - CEA"/>
            <person name="William W."/>
        </authorList>
    </citation>
    <scope>NUCLEOTIDE SEQUENCE [LARGE SCALE GENOMIC DNA]</scope>
</reference>
<evidence type="ECO:0000256" key="1">
    <source>
        <dbReference type="ARBA" id="ARBA00004123"/>
    </source>
</evidence>
<gene>
    <name evidence="14" type="ORF">PEVE_00001204</name>
</gene>
<evidence type="ECO:0000256" key="7">
    <source>
        <dbReference type="ARBA" id="ARBA00022737"/>
    </source>
</evidence>
<protein>
    <recommendedName>
        <fullName evidence="13">C2H2-type domain-containing protein</fullName>
    </recommendedName>
</protein>
<dbReference type="Pfam" id="PF00096">
    <property type="entry name" value="zf-C2H2"/>
    <property type="match status" value="6"/>
</dbReference>
<evidence type="ECO:0000256" key="12">
    <source>
        <dbReference type="SAM" id="MobiDB-lite"/>
    </source>
</evidence>
<feature type="domain" description="C2H2-type" evidence="13">
    <location>
        <begin position="140"/>
        <end position="168"/>
    </location>
</feature>
<comment type="caution">
    <text evidence="14">The sequence shown here is derived from an EMBL/GenBank/DDBJ whole genome shotgun (WGS) entry which is preliminary data.</text>
</comment>
<feature type="region of interest" description="Disordered" evidence="12">
    <location>
        <begin position="364"/>
        <end position="385"/>
    </location>
</feature>
<feature type="compositionally biased region" description="Basic and acidic residues" evidence="12">
    <location>
        <begin position="482"/>
        <end position="499"/>
    </location>
</feature>
<dbReference type="PROSITE" id="PS00028">
    <property type="entry name" value="ZINC_FINGER_C2H2_1"/>
    <property type="match status" value="7"/>
</dbReference>
<feature type="domain" description="C2H2-type" evidence="13">
    <location>
        <begin position="112"/>
        <end position="139"/>
    </location>
</feature>
<dbReference type="Pfam" id="PF10248">
    <property type="entry name" value="Mlf1IP"/>
    <property type="match status" value="1"/>
</dbReference>
<keyword evidence="10" id="KW-0539">Nucleus</keyword>
<proteinExistence type="inferred from homology"/>
<feature type="region of interest" description="Disordered" evidence="12">
    <location>
        <begin position="435"/>
        <end position="538"/>
    </location>
</feature>
<dbReference type="InterPro" id="IPR013087">
    <property type="entry name" value="Znf_C2H2_type"/>
</dbReference>
<comment type="similarity">
    <text evidence="3">Belongs to the MLF family.</text>
</comment>